<dbReference type="Pfam" id="PF03837">
    <property type="entry name" value="RecT"/>
    <property type="match status" value="1"/>
</dbReference>
<evidence type="ECO:0000313" key="1">
    <source>
        <dbReference type="EMBL" id="AIB35879.1"/>
    </source>
</evidence>
<gene>
    <name evidence="1" type="ORF">PS417_09910</name>
</gene>
<dbReference type="OrthoDB" id="8909920at2"/>
<dbReference type="AlphaFoldDB" id="A0A1N7UJ47"/>
<dbReference type="RefSeq" id="WP_010211465.1">
    <property type="nucleotide sequence ID" value="NZ_CP007637.1"/>
</dbReference>
<sequence>MTDTDTQAQTGLATYHDPSHNAAALILDPGTMRSMTDLATMMADGKTTVPEHLRGNRADCMAIVLQAMQWQMNPFAVAQKTFIVKGGALSYEAQLVNAVITSKAPTIDRLHYEWFGPWENIVGKFLVKKNSENKEYRVPGWGLLDEVGLGVRVWATFRGEDEPRVLETLMAQARTRNSTLWADDPKQQIAYLATKKWARLFCPDVILGVYTPDEFEGSYGNEIDITPAEQTANIAAAAGVSFGPKSPSPEIDGVFADLLAVAKRQDIEVYAAAWAGLKPKQRAAIGLECHEALKSMAATVDADFTDMTSANGAQPHTEEAAQ</sequence>
<dbReference type="GO" id="GO:0003677">
    <property type="term" value="F:DNA binding"/>
    <property type="evidence" value="ECO:0007669"/>
    <property type="project" value="InterPro"/>
</dbReference>
<dbReference type="eggNOG" id="ENOG502Z9MZ">
    <property type="taxonomic scope" value="Bacteria"/>
</dbReference>
<protein>
    <submittedName>
        <fullName evidence="1">Gifsy-1 prophage protein</fullName>
    </submittedName>
</protein>
<evidence type="ECO:0000313" key="2">
    <source>
        <dbReference type="Proteomes" id="UP000027308"/>
    </source>
</evidence>
<reference evidence="1 2" key="1">
    <citation type="submission" date="2014-05" db="EMBL/GenBank/DDBJ databases">
        <title>Pseudomonas simiae WCS417.</title>
        <authorList>
            <person name="Berendsen R.L."/>
        </authorList>
    </citation>
    <scope>NUCLEOTIDE SEQUENCE [LARGE SCALE GENOMIC DNA]</scope>
    <source>
        <strain evidence="1 2">WCS417</strain>
    </source>
</reference>
<dbReference type="GO" id="GO:0006259">
    <property type="term" value="P:DNA metabolic process"/>
    <property type="evidence" value="ECO:0007669"/>
    <property type="project" value="InterPro"/>
</dbReference>
<name>A0A1N7UJ47_9PSED</name>
<accession>A0A1N7UJ47</accession>
<dbReference type="Proteomes" id="UP000027308">
    <property type="component" value="Chromosome"/>
</dbReference>
<dbReference type="InterPro" id="IPR018330">
    <property type="entry name" value="RecT_fam"/>
</dbReference>
<proteinExistence type="predicted"/>
<dbReference type="EMBL" id="CP007637">
    <property type="protein sequence ID" value="AIB35879.1"/>
    <property type="molecule type" value="Genomic_DNA"/>
</dbReference>
<organism evidence="1 2">
    <name type="scientific">Pseudomonas simiae</name>
    <dbReference type="NCBI Taxonomy" id="321846"/>
    <lineage>
        <taxon>Bacteria</taxon>
        <taxon>Pseudomonadati</taxon>
        <taxon>Pseudomonadota</taxon>
        <taxon>Gammaproteobacteria</taxon>
        <taxon>Pseudomonadales</taxon>
        <taxon>Pseudomonadaceae</taxon>
        <taxon>Pseudomonas</taxon>
    </lineage>
</organism>